<evidence type="ECO:0000313" key="3">
    <source>
        <dbReference type="Proteomes" id="UP001168146"/>
    </source>
</evidence>
<organism evidence="2 3">
    <name type="scientific">Friedmanniomyces endolithicus</name>
    <dbReference type="NCBI Taxonomy" id="329885"/>
    <lineage>
        <taxon>Eukaryota</taxon>
        <taxon>Fungi</taxon>
        <taxon>Dikarya</taxon>
        <taxon>Ascomycota</taxon>
        <taxon>Pezizomycotina</taxon>
        <taxon>Dothideomycetes</taxon>
        <taxon>Dothideomycetidae</taxon>
        <taxon>Mycosphaerellales</taxon>
        <taxon>Teratosphaeriaceae</taxon>
        <taxon>Friedmanniomyces</taxon>
    </lineage>
</organism>
<protein>
    <submittedName>
        <fullName evidence="2">Uncharacterized protein</fullName>
    </submittedName>
</protein>
<evidence type="ECO:0000313" key="2">
    <source>
        <dbReference type="EMBL" id="KAK0306922.1"/>
    </source>
</evidence>
<feature type="region of interest" description="Disordered" evidence="1">
    <location>
        <begin position="1"/>
        <end position="27"/>
    </location>
</feature>
<gene>
    <name evidence="2" type="ORF">LTR82_016153</name>
</gene>
<reference evidence="2" key="1">
    <citation type="submission" date="2021-12" db="EMBL/GenBank/DDBJ databases">
        <title>Black yeast isolated from Biological Soil Crust.</title>
        <authorList>
            <person name="Kurbessoian T."/>
        </authorList>
    </citation>
    <scope>NUCLEOTIDE SEQUENCE</scope>
    <source>
        <strain evidence="2">CCFEE 5208</strain>
    </source>
</reference>
<dbReference type="Proteomes" id="UP001168146">
    <property type="component" value="Unassembled WGS sequence"/>
</dbReference>
<dbReference type="EMBL" id="JASUXU010000099">
    <property type="protein sequence ID" value="KAK0306922.1"/>
    <property type="molecule type" value="Genomic_DNA"/>
</dbReference>
<feature type="compositionally biased region" description="Polar residues" evidence="1">
    <location>
        <begin position="13"/>
        <end position="26"/>
    </location>
</feature>
<comment type="caution">
    <text evidence="2">The sequence shown here is derived from an EMBL/GenBank/DDBJ whole genome shotgun (WGS) entry which is preliminary data.</text>
</comment>
<sequence>MAPSRALSPLALRTTTHNDSLRQSATPVAKKSAPLESLWEQQSAGKQCFAQAAVVAEIPPLKLLALWPE</sequence>
<proteinExistence type="predicted"/>
<accession>A0AAN6FAF2</accession>
<name>A0AAN6FAF2_9PEZI</name>
<dbReference type="AlphaFoldDB" id="A0AAN6FAF2"/>
<evidence type="ECO:0000256" key="1">
    <source>
        <dbReference type="SAM" id="MobiDB-lite"/>
    </source>
</evidence>